<sequence length="494" mass="55283">MESYDEFCSRALNTLLRARACSTASQQQRAHASNIQFHGRRLLEPVLSEELRVQMAEERQTAVQRDRKRQTRQTDALLERVHNILHNIHLRKLQNESDRAVTCTADLSPTLRPKTSSGSVPLQNQNLSTSSSLKKETLRLLNQRMEREKNIGPERFTSPSPDSVLSGLSRSLTGSYARLPCPQPSRSPLAHRARPSRPSNILISCPVSESELSPNTSECESHPSEVTTPGAPWNCSELSDRQLSVISSTPSSTNSQKRVQSSLSGTPPDEKAKPGRRSPPAPLNRSYDVESPSPSLIRPQVEFTPSSGSDGPVSCTLQPDGGFARRPLEGRMNVKQNWTAETADEQETETPSECLEREHIRLSVQHVKGFCRLNAVARGFLTRRLLQTDKIKHLRKTVQDSREFLRSFQSHSHLKRISISSQDLSQTESIFSHSEDTREKKTQATKDFKGDAQEFLSIKGSEVLCQCEWSHAAERCETERRACGVFSHTASLIT</sequence>
<feature type="compositionally biased region" description="Polar residues" evidence="1">
    <location>
        <begin position="256"/>
        <end position="265"/>
    </location>
</feature>
<reference evidence="2" key="1">
    <citation type="submission" date="2021-02" db="EMBL/GenBank/DDBJ databases">
        <title>Comparative genomics reveals that relaxation of natural selection precedes convergent phenotypic evolution of cavefish.</title>
        <authorList>
            <person name="Peng Z."/>
        </authorList>
    </citation>
    <scope>NUCLEOTIDE SEQUENCE</scope>
    <source>
        <tissue evidence="2">Muscle</tissue>
    </source>
</reference>
<dbReference type="GO" id="GO:0032465">
    <property type="term" value="P:regulation of cytokinesis"/>
    <property type="evidence" value="ECO:0007669"/>
    <property type="project" value="InterPro"/>
</dbReference>
<feature type="region of interest" description="Disordered" evidence="1">
    <location>
        <begin position="147"/>
        <end position="319"/>
    </location>
</feature>
<dbReference type="Proteomes" id="UP001059041">
    <property type="component" value="Linkage Group LG18"/>
</dbReference>
<gene>
    <name evidence="2" type="ORF">IRJ41_009626</name>
</gene>
<dbReference type="EMBL" id="JAFHDT010000018">
    <property type="protein sequence ID" value="KAI7796933.1"/>
    <property type="molecule type" value="Genomic_DNA"/>
</dbReference>
<name>A0A9W7TE47_TRIRA</name>
<feature type="compositionally biased region" description="Polar residues" evidence="1">
    <location>
        <begin position="157"/>
        <end position="174"/>
    </location>
</feature>
<dbReference type="Pfam" id="PF16025">
    <property type="entry name" value="CaM_bind"/>
    <property type="match status" value="1"/>
</dbReference>
<evidence type="ECO:0000313" key="2">
    <source>
        <dbReference type="EMBL" id="KAI7796933.1"/>
    </source>
</evidence>
<dbReference type="GO" id="GO:0032053">
    <property type="term" value="P:ciliary basal body organization"/>
    <property type="evidence" value="ECO:0007669"/>
    <property type="project" value="TreeGrafter"/>
</dbReference>
<dbReference type="GO" id="GO:0007099">
    <property type="term" value="P:centriole replication"/>
    <property type="evidence" value="ECO:0007669"/>
    <property type="project" value="InterPro"/>
</dbReference>
<proteinExistence type="predicted"/>
<dbReference type="AlphaFoldDB" id="A0A9W7TE47"/>
<evidence type="ECO:0008006" key="4">
    <source>
        <dbReference type="Google" id="ProtNLM"/>
    </source>
</evidence>
<evidence type="ECO:0000313" key="3">
    <source>
        <dbReference type="Proteomes" id="UP001059041"/>
    </source>
</evidence>
<accession>A0A9W7TE47</accession>
<feature type="compositionally biased region" description="Low complexity" evidence="1">
    <location>
        <begin position="244"/>
        <end position="255"/>
    </location>
</feature>
<dbReference type="GO" id="GO:1903723">
    <property type="term" value="P:negative regulation of centriole elongation"/>
    <property type="evidence" value="ECO:0007669"/>
    <property type="project" value="TreeGrafter"/>
</dbReference>
<organism evidence="2 3">
    <name type="scientific">Triplophysa rosa</name>
    <name type="common">Cave loach</name>
    <dbReference type="NCBI Taxonomy" id="992332"/>
    <lineage>
        <taxon>Eukaryota</taxon>
        <taxon>Metazoa</taxon>
        <taxon>Chordata</taxon>
        <taxon>Craniata</taxon>
        <taxon>Vertebrata</taxon>
        <taxon>Euteleostomi</taxon>
        <taxon>Actinopterygii</taxon>
        <taxon>Neopterygii</taxon>
        <taxon>Teleostei</taxon>
        <taxon>Ostariophysi</taxon>
        <taxon>Cypriniformes</taxon>
        <taxon>Nemacheilidae</taxon>
        <taxon>Triplophysa</taxon>
    </lineage>
</organism>
<dbReference type="GO" id="GO:0005814">
    <property type="term" value="C:centriole"/>
    <property type="evidence" value="ECO:0007669"/>
    <property type="project" value="InterPro"/>
</dbReference>
<protein>
    <recommendedName>
        <fullName evidence="4">Centriolar coiled-coil protein of 110 kDa</fullName>
    </recommendedName>
</protein>
<dbReference type="PANTHER" id="PTHR13594:SF1">
    <property type="entry name" value="CENTRIOLAR COILED-COIL PROTEIN OF 110 KDA"/>
    <property type="match status" value="1"/>
</dbReference>
<keyword evidence="3" id="KW-1185">Reference proteome</keyword>
<dbReference type="InterPro" id="IPR033207">
    <property type="entry name" value="CCP110"/>
</dbReference>
<evidence type="ECO:0000256" key="1">
    <source>
        <dbReference type="SAM" id="MobiDB-lite"/>
    </source>
</evidence>
<dbReference type="PANTHER" id="PTHR13594">
    <property type="entry name" value="CENTRIOLAR COILED-COIL PROTEIN OF 110 KDA"/>
    <property type="match status" value="1"/>
</dbReference>
<feature type="compositionally biased region" description="Low complexity" evidence="1">
    <location>
        <begin position="122"/>
        <end position="132"/>
    </location>
</feature>
<comment type="caution">
    <text evidence="2">The sequence shown here is derived from an EMBL/GenBank/DDBJ whole genome shotgun (WGS) entry which is preliminary data.</text>
</comment>
<feature type="region of interest" description="Disordered" evidence="1">
    <location>
        <begin position="107"/>
        <end position="134"/>
    </location>
</feature>